<dbReference type="Proteomes" id="UP000315200">
    <property type="component" value="Unassembled WGS sequence"/>
</dbReference>
<sequence>MKTLKNVFEQVVDYDNLYRAYLNARLCKRYRYEVLNFSAHLEDNLVKLQKELIDRTYTLGKYREFYIYEPKKRLIMAQPFKDRVVQWAIYQVLNPVFAQGYITDSYACIKERGTHKAVKRLHYWLRQVGKKPEKYYFLKLDISKYFYRIDHDVLMGILKRKIRDDDMVFLLDKIVNSSETNFGLPPGKSPGEVKRSDRVSEKGMPVGNLSSQMFANLYLNELDQYCKRMLGIHFYVRYMDDVIILHQDKDQLHEWKRIIDTFLKEKLQLDLNEKTCIRPITLGVEFCGYKIWNTHIKLRKSTALKMKRNLKKLQKEYAAGEVTVEEAKQTISSYLGILKHCDSYSLKRTIFGEYGSSEVYEGWFFLQRATTETQ</sequence>
<evidence type="ECO:0000313" key="4">
    <source>
        <dbReference type="Proteomes" id="UP000315200"/>
    </source>
</evidence>
<evidence type="ECO:0000313" key="3">
    <source>
        <dbReference type="EMBL" id="GEA39144.1"/>
    </source>
</evidence>
<dbReference type="Pfam" id="PF00078">
    <property type="entry name" value="RVT_1"/>
    <property type="match status" value="1"/>
</dbReference>
<dbReference type="AlphaFoldDB" id="A0A829WGS0"/>
<name>A0A829WGS0_9FIRM</name>
<dbReference type="Gene3D" id="3.30.70.270">
    <property type="match status" value="1"/>
</dbReference>
<organism evidence="3 4">
    <name type="scientific">Enterocloster clostridioformis</name>
    <dbReference type="NCBI Taxonomy" id="1531"/>
    <lineage>
        <taxon>Bacteria</taxon>
        <taxon>Bacillati</taxon>
        <taxon>Bacillota</taxon>
        <taxon>Clostridia</taxon>
        <taxon>Lachnospirales</taxon>
        <taxon>Lachnospiraceae</taxon>
        <taxon>Enterocloster</taxon>
    </lineage>
</organism>
<dbReference type="EMBL" id="BJLB01000001">
    <property type="protein sequence ID" value="GEA38799.1"/>
    <property type="molecule type" value="Genomic_DNA"/>
</dbReference>
<accession>A0A829WGS0</accession>
<dbReference type="CDD" id="cd01651">
    <property type="entry name" value="RT_G2_intron"/>
    <property type="match status" value="1"/>
</dbReference>
<feature type="domain" description="Reverse transcriptase" evidence="1">
    <location>
        <begin position="1"/>
        <end position="291"/>
    </location>
</feature>
<proteinExistence type="predicted"/>
<dbReference type="PANTHER" id="PTHR34047:SF8">
    <property type="entry name" value="PROTEIN YKFC"/>
    <property type="match status" value="1"/>
</dbReference>
<dbReference type="PANTHER" id="PTHR34047">
    <property type="entry name" value="NUCLEAR INTRON MATURASE 1, MITOCHONDRIAL-RELATED"/>
    <property type="match status" value="1"/>
</dbReference>
<dbReference type="InterPro" id="IPR043128">
    <property type="entry name" value="Rev_trsase/Diguanyl_cyclase"/>
</dbReference>
<dbReference type="SUPFAM" id="SSF56672">
    <property type="entry name" value="DNA/RNA polymerases"/>
    <property type="match status" value="1"/>
</dbReference>
<dbReference type="RefSeq" id="WP_141267789.1">
    <property type="nucleotide sequence ID" value="NZ_BJLB01000001.1"/>
</dbReference>
<gene>
    <name evidence="2" type="ORF">Ccl03g_45120</name>
    <name evidence="3" type="ORF">Ccl03g_48570</name>
</gene>
<protein>
    <recommendedName>
        <fullName evidence="1">Reverse transcriptase domain-containing protein</fullName>
    </recommendedName>
</protein>
<comment type="caution">
    <text evidence="3">The sequence shown here is derived from an EMBL/GenBank/DDBJ whole genome shotgun (WGS) entry which is preliminary data.</text>
</comment>
<dbReference type="InterPro" id="IPR043502">
    <property type="entry name" value="DNA/RNA_pol_sf"/>
</dbReference>
<evidence type="ECO:0000313" key="2">
    <source>
        <dbReference type="EMBL" id="GEA38799.1"/>
    </source>
</evidence>
<dbReference type="PROSITE" id="PS50878">
    <property type="entry name" value="RT_POL"/>
    <property type="match status" value="1"/>
</dbReference>
<dbReference type="InterPro" id="IPR000477">
    <property type="entry name" value="RT_dom"/>
</dbReference>
<reference evidence="3 4" key="1">
    <citation type="submission" date="2019-06" db="EMBL/GenBank/DDBJ databases">
        <title>Draft genome sequence of [Clostridium] clostridioforme NBRC 113352.</title>
        <authorList>
            <person name="Miura T."/>
            <person name="Furukawa M."/>
            <person name="Shimamura M."/>
            <person name="Ohyama Y."/>
            <person name="Yamazoe A."/>
            <person name="Kawasaki H."/>
        </authorList>
    </citation>
    <scope>NUCLEOTIDE SEQUENCE [LARGE SCALE GENOMIC DNA]</scope>
    <source>
        <strain evidence="3 4">NBRC 113352</strain>
    </source>
</reference>
<dbReference type="EMBL" id="BJLB01000001">
    <property type="protein sequence ID" value="GEA39144.1"/>
    <property type="molecule type" value="Genomic_DNA"/>
</dbReference>
<dbReference type="InterPro" id="IPR051083">
    <property type="entry name" value="GrpII_Intron_Splice-Mob/Def"/>
</dbReference>
<evidence type="ECO:0000259" key="1">
    <source>
        <dbReference type="PROSITE" id="PS50878"/>
    </source>
</evidence>